<feature type="compositionally biased region" description="Low complexity" evidence="1">
    <location>
        <begin position="67"/>
        <end position="84"/>
    </location>
</feature>
<evidence type="ECO:0000256" key="1">
    <source>
        <dbReference type="SAM" id="MobiDB-lite"/>
    </source>
</evidence>
<dbReference type="Proteomes" id="UP000507470">
    <property type="component" value="Unassembled WGS sequence"/>
</dbReference>
<keyword evidence="3" id="KW-1185">Reference proteome</keyword>
<organism evidence="2 3">
    <name type="scientific">Mytilus coruscus</name>
    <name type="common">Sea mussel</name>
    <dbReference type="NCBI Taxonomy" id="42192"/>
    <lineage>
        <taxon>Eukaryota</taxon>
        <taxon>Metazoa</taxon>
        <taxon>Spiralia</taxon>
        <taxon>Lophotrochozoa</taxon>
        <taxon>Mollusca</taxon>
        <taxon>Bivalvia</taxon>
        <taxon>Autobranchia</taxon>
        <taxon>Pteriomorphia</taxon>
        <taxon>Mytilida</taxon>
        <taxon>Mytiloidea</taxon>
        <taxon>Mytilidae</taxon>
        <taxon>Mytilinae</taxon>
        <taxon>Mytilus</taxon>
    </lineage>
</organism>
<sequence length="193" mass="22418">MVTIATTCTIHKIFPVRIRNSANNKEVKSLVTAHRLTPYYDPSTRPTNSPPEHENDEDELDPDEIGQQDNNDRQQQNRRQQNGDNNDRQQKNRGQQNGDNDRQQQNRDQRNGDNNNQNQPQNPPVGNIKPSCQDCKRGNCTPFKEENIDRLMASNRGNGRLYYKIKLKTGQTEWHFPCKIPTNIVRQFHADIE</sequence>
<name>A0A6J8AN45_MYTCO</name>
<proteinExistence type="predicted"/>
<accession>A0A6J8AN45</accession>
<reference evidence="2 3" key="1">
    <citation type="submission" date="2020-06" db="EMBL/GenBank/DDBJ databases">
        <authorList>
            <person name="Li R."/>
            <person name="Bekaert M."/>
        </authorList>
    </citation>
    <scope>NUCLEOTIDE SEQUENCE [LARGE SCALE GENOMIC DNA]</scope>
    <source>
        <strain evidence="3">wild</strain>
    </source>
</reference>
<feature type="region of interest" description="Disordered" evidence="1">
    <location>
        <begin position="33"/>
        <end position="132"/>
    </location>
</feature>
<dbReference type="EMBL" id="CACVKT020001740">
    <property type="protein sequence ID" value="CAC5370902.1"/>
    <property type="molecule type" value="Genomic_DNA"/>
</dbReference>
<evidence type="ECO:0000313" key="2">
    <source>
        <dbReference type="EMBL" id="CAC5370902.1"/>
    </source>
</evidence>
<feature type="compositionally biased region" description="Acidic residues" evidence="1">
    <location>
        <begin position="54"/>
        <end position="66"/>
    </location>
</feature>
<evidence type="ECO:0000313" key="3">
    <source>
        <dbReference type="Proteomes" id="UP000507470"/>
    </source>
</evidence>
<gene>
    <name evidence="2" type="ORF">MCOR_9552</name>
</gene>
<feature type="compositionally biased region" description="Basic and acidic residues" evidence="1">
    <location>
        <begin position="99"/>
        <end position="111"/>
    </location>
</feature>
<dbReference type="AlphaFoldDB" id="A0A6J8AN45"/>
<protein>
    <submittedName>
        <fullName evidence="2">Uncharacterized protein</fullName>
    </submittedName>
</protein>